<feature type="compositionally biased region" description="Polar residues" evidence="1">
    <location>
        <begin position="48"/>
        <end position="59"/>
    </location>
</feature>
<evidence type="ECO:0000313" key="4">
    <source>
        <dbReference type="Proteomes" id="UP000291758"/>
    </source>
</evidence>
<feature type="chain" id="PRO_5038808607" description="Secreted protein" evidence="2">
    <location>
        <begin position="28"/>
        <end position="178"/>
    </location>
</feature>
<proteinExistence type="predicted"/>
<keyword evidence="4" id="KW-1185">Reference proteome</keyword>
<protein>
    <recommendedName>
        <fullName evidence="5">Secreted protein</fullName>
    </recommendedName>
</protein>
<dbReference type="EMBL" id="CP035495">
    <property type="protein sequence ID" value="QAY63408.1"/>
    <property type="molecule type" value="Genomic_DNA"/>
</dbReference>
<evidence type="ECO:0000256" key="1">
    <source>
        <dbReference type="SAM" id="MobiDB-lite"/>
    </source>
</evidence>
<evidence type="ECO:0000256" key="2">
    <source>
        <dbReference type="SAM" id="SignalP"/>
    </source>
</evidence>
<dbReference type="Proteomes" id="UP000291758">
    <property type="component" value="Chromosome"/>
</dbReference>
<reference evidence="3 4" key="1">
    <citation type="submission" date="2019-01" db="EMBL/GenBank/DDBJ databases">
        <title>Genome sequencing of strain 2JSPR-7.</title>
        <authorList>
            <person name="Heo J."/>
            <person name="Kim S.-J."/>
            <person name="Kim J.-S."/>
            <person name="Hong S.-B."/>
            <person name="Kwon S.-W."/>
        </authorList>
    </citation>
    <scope>NUCLEOTIDE SEQUENCE [LARGE SCALE GENOMIC DNA]</scope>
    <source>
        <strain evidence="3 4">2JSPR-7</strain>
    </source>
</reference>
<feature type="signal peptide" evidence="2">
    <location>
        <begin position="1"/>
        <end position="27"/>
    </location>
</feature>
<organism evidence="3 4">
    <name type="scientific">Xylanimonas allomyrinae</name>
    <dbReference type="NCBI Taxonomy" id="2509459"/>
    <lineage>
        <taxon>Bacteria</taxon>
        <taxon>Bacillati</taxon>
        <taxon>Actinomycetota</taxon>
        <taxon>Actinomycetes</taxon>
        <taxon>Micrococcales</taxon>
        <taxon>Promicromonosporaceae</taxon>
        <taxon>Xylanimonas</taxon>
    </lineage>
</organism>
<dbReference type="RefSeq" id="WP_129204478.1">
    <property type="nucleotide sequence ID" value="NZ_CP035495.1"/>
</dbReference>
<feature type="region of interest" description="Disordered" evidence="1">
    <location>
        <begin position="32"/>
        <end position="82"/>
    </location>
</feature>
<evidence type="ECO:0008006" key="5">
    <source>
        <dbReference type="Google" id="ProtNLM"/>
    </source>
</evidence>
<dbReference type="OrthoDB" id="4981587at2"/>
<dbReference type="KEGG" id="xyl:ET495_09255"/>
<name>A0A4P6EZB6_9MICO</name>
<gene>
    <name evidence="3" type="ORF">ET495_09255</name>
</gene>
<dbReference type="AlphaFoldDB" id="A0A4P6EZB6"/>
<dbReference type="PROSITE" id="PS51257">
    <property type="entry name" value="PROKAR_LIPOPROTEIN"/>
    <property type="match status" value="1"/>
</dbReference>
<keyword evidence="2" id="KW-0732">Signal</keyword>
<sequence>MRTSRTRALVGATGVIAAIAWAMSGCAGITAAGGEPPEVGQSDDATPADTTPQPEQPEQSGAPEQPDVPAPTETQAVPDGRTVVDVVPVGTVGGPAVVTAGGYVRGVIELGGTCRYTLTQGEQSVTGESAAEPDATTTWCANVDLALPVADQPWSLEMRYESPTSVGTGTVTSTGEVS</sequence>
<accession>A0A4P6EZB6</accession>
<evidence type="ECO:0000313" key="3">
    <source>
        <dbReference type="EMBL" id="QAY63408.1"/>
    </source>
</evidence>